<sequence length="2297" mass="249714">MVRLFALFIILFSLAACGGGDSTANTGEPSDPDTGKITPVLNSNLNFDGNLLPDICQFEQNQLFNFSECSLEFSISLTQGSVQDASFVGQFSTNSGNTWQNLTTTAAQTFTLDISSIELDSVAVRASMIFEGQASFTDSLEFSLKNYELNMLNPGDFAQDQALYISDSGLGISLPSCSNNLGLSNLVKIYKNGLLLSEQNSGAVVNIINNGIYKEGDILSASCKGVNNQNNLSAPGNIKVTFNPNTSANLAPIAVFNNLPTGTLYHLSKIRDFQLISFCVTAIDPEKEALTYQFSAEIAGVSTPIASQLNCAELDTSNLGNQTVTLIADVSDGENTVRARRELGMIHQDNLSVAQAENSTCIIGSGEQNISISVARDTEFDSYQVSAINTADLSVLKEFGQVTTANLSLPCDQIGQLNYKLVTTSRTQTIESISYSHSVTEIPNQAPSIELTIAQTPLANLRYRDNIVLDICANAQDVDGDQPEFVTQADWLAGAAPAYYVEYQWDNNTKEFLTFTNDCAQIDTKGRGGQQLRLYSDVRDVFTNVSQVTDLGFIHADTIQFATTLDGNCTEGDPALTYTVSISPDTEGDEHYIQVLDATTNQLIAGGDLGSVTTANFNLACDQIGQTQFRLKNESRGLTVFSRSFNHNVTPAPNLPPKVEYSLTGTQINLTDGDFPLFRDKQLLEICFTVSDPEGEAVNLTGRYQFEQQSPVDFVLDSNLCSQIDLVNKGNQGLSIDMQASDGETTQALVQKIADIDQDQIQIAQTSSNQCLQGSGSLEYLVTTADDPEGDDSDLTVVFINSLTPERSLGLTSGQSAFSLSCQNLGSESFYIKNESRGLTTFSLVYQHQVVAPDNNPPTVSFELTDPVRYTDLIRDNQSFNVCLTASDLDGDNLSSSIEIQFDNEATQTLALNNSCGVINTDNQGGKILTVTATTSDGEDTATATGTYSIHQDTVQLAYSQNQNCRIGDADRTYDISVAADIEGDINQLEVYNVATNALIRSFAAGQTQGSFSLPCNTNGRTEFVVRNTARGISTQSLIYAHVVANENNTRPTITLAVNNTPERFNGLLRDEQSVEICATVNDADGEDLVTQLFYRFDNQALQTLTLTNLCGTIDLTGQGSHSLVVQGFTTDGTATGADTLDLGFIHEDTIQTAISGSGSCRAGDSESVFSVNVAADAEGDIYSIDAVDAITSEVLASMGQITVGTFSLSCGSVKAVDFVIRTTSRNLVQNSLVYSHVVADTLNSKPVLTINTFDIEQYDNQVRDGQDLQVCLSGTDSDGDALTYRAAYQFSSSGFKTLDLATNACGLISTSGKGEQSLIIQGFVDDGFVESTQILDLGEIHLDTLATPETVSGSCALGEQSIIYTIELEQDAEADNRSITVANASGSLIAQLEEGDAFEFSMPCNQVGQTEFNLTATSRELVRVSETYTHTINPSLVNTARVWLTTADKNALLAEQEESELRVGLGTATNQIDISDTNTYQEIKGFGAALTDSAASLINASASQEQILTQLFDQETGIGLKYLRLPVAGLGEFVARAATSYNDRPEPLTDPTLDLFSIDNDLDYLIPSIKAIQNIQPDIHLNSVSWSAPAWMKDNKSLNGGSLEIGSYPVYADYLARYFSAYADQGINITSFSFQNQPHLESDFPSMLWQNDDYALFFTDFLFPALSQNSVSTELWLWDGNFTDFDSQLDEDIAKAGLSYLARDFIFGRSRGFAFQCYQADNGALDYTKAFSAMLANDERFKDVYLTSCRNQNDGRSFGEYLTDTSADIIMPSFIGGASAVFFDSLALDENFGPHQGGCSDCRGLMTITTGDSVTENAEYYAIGHFSQFLQDKAVRIDATSLPNVLETFAYKNPDNTIVVVIANTSNLTQDFDLNWQGQTVFFQLAAKSMMTVVWDSDNSPVVDLQQIFSANSLTQDVVSLIAQMRDASGLYRENYKVSGIQDAAITPSATGFGLISLAIEHQMEWADNINLIQASLDALLGEVEGFVAAQNSQGIFASQMTTDGSALIDEYSTIETAYLVASLKFVQQAMPANAGEINQKVDDIIALVDLTGLVLNSDSGTVTSIQNAAGESIESQGPYNQQMLLVWLMNQLGDIDAQSVWQRYYETGKQFNITFYDAINLPADEFGVAISPTIHQLNYFLINPILTSANYRLLYADHALAEKAYWAQEQAQLSYIWGFGYGTDQNNTSEAAFYNLQTPRELVVHAPTIAGFIPANMTALEDLLSWQNADFGLLDTGFNSIEIPWRHAVDDTSWRSEQIEMLGLMPMLLGLSAHPGLLDITYFRQNNNFDFTVDE</sequence>
<feature type="domain" description="Glycosyl hydrolase family 30 beta sandwich" evidence="7">
    <location>
        <begin position="1835"/>
        <end position="1894"/>
    </location>
</feature>
<keyword evidence="3 4" id="KW-0378">Hydrolase</keyword>
<dbReference type="PANTHER" id="PTHR11069">
    <property type="entry name" value="GLUCOSYLCERAMIDASE"/>
    <property type="match status" value="1"/>
</dbReference>
<proteinExistence type="inferred from homology"/>
<dbReference type="GO" id="GO:0006680">
    <property type="term" value="P:glucosylceramide catabolic process"/>
    <property type="evidence" value="ECO:0007669"/>
    <property type="project" value="TreeGrafter"/>
</dbReference>
<dbReference type="InterPro" id="IPR033453">
    <property type="entry name" value="Glyco_hydro_30_TIM-barrel"/>
</dbReference>
<keyword evidence="9" id="KW-1185">Reference proteome</keyword>
<dbReference type="Gene3D" id="1.50.10.140">
    <property type="match status" value="1"/>
</dbReference>
<comment type="similarity">
    <text evidence="1 4">Belongs to the glycosyl hydrolase 30 family.</text>
</comment>
<keyword evidence="2 5" id="KW-0732">Signal</keyword>
<feature type="domain" description="Glycosyl hydrolase family 30 TIM-barrel" evidence="6">
    <location>
        <begin position="1484"/>
        <end position="1658"/>
    </location>
</feature>
<feature type="signal peptide" evidence="5">
    <location>
        <begin position="1"/>
        <end position="18"/>
    </location>
</feature>
<dbReference type="Proteomes" id="UP000037600">
    <property type="component" value="Unassembled WGS sequence"/>
</dbReference>
<dbReference type="GO" id="GO:0016020">
    <property type="term" value="C:membrane"/>
    <property type="evidence" value="ECO:0007669"/>
    <property type="project" value="GOC"/>
</dbReference>
<gene>
    <name evidence="8" type="ORF">XM47_04715</name>
</gene>
<evidence type="ECO:0000259" key="6">
    <source>
        <dbReference type="Pfam" id="PF02055"/>
    </source>
</evidence>
<name>A0A0J8GU79_9ALTE</name>
<evidence type="ECO:0000256" key="1">
    <source>
        <dbReference type="ARBA" id="ARBA00005382"/>
    </source>
</evidence>
<evidence type="ECO:0000256" key="4">
    <source>
        <dbReference type="RuleBase" id="RU361188"/>
    </source>
</evidence>
<dbReference type="PROSITE" id="PS51257">
    <property type="entry name" value="PROKAR_LIPOPROTEIN"/>
    <property type="match status" value="1"/>
</dbReference>
<dbReference type="InterPro" id="IPR033452">
    <property type="entry name" value="GH30_C"/>
</dbReference>
<dbReference type="InterPro" id="IPR013780">
    <property type="entry name" value="Glyco_hydro_b"/>
</dbReference>
<dbReference type="Gene3D" id="2.60.40.1180">
    <property type="entry name" value="Golgi alpha-mannosidase II"/>
    <property type="match status" value="1"/>
</dbReference>
<dbReference type="SUPFAM" id="SSF51011">
    <property type="entry name" value="Glycosyl hydrolase domain"/>
    <property type="match status" value="1"/>
</dbReference>
<protein>
    <recommendedName>
        <fullName evidence="10">Glucosylceramidase</fullName>
    </recommendedName>
</protein>
<dbReference type="STRING" id="1513271.XM47_04715"/>
<reference evidence="8 9" key="1">
    <citation type="submission" date="2015-04" db="EMBL/GenBank/DDBJ databases">
        <title>Draft Genome Sequence of the Novel Agar-Digesting Marine Bacterium Q1.</title>
        <authorList>
            <person name="Li Y."/>
            <person name="Li D."/>
            <person name="Chen G."/>
            <person name="Du Z."/>
        </authorList>
    </citation>
    <scope>NUCLEOTIDE SEQUENCE [LARGE SCALE GENOMIC DNA]</scope>
    <source>
        <strain evidence="8 9">Q1</strain>
    </source>
</reference>
<dbReference type="GO" id="GO:0004348">
    <property type="term" value="F:glucosylceramidase activity"/>
    <property type="evidence" value="ECO:0007669"/>
    <property type="project" value="InterPro"/>
</dbReference>
<dbReference type="PANTHER" id="PTHR11069:SF23">
    <property type="entry name" value="LYSOSOMAL ACID GLUCOSYLCERAMIDASE"/>
    <property type="match status" value="1"/>
</dbReference>
<dbReference type="InterPro" id="IPR017853">
    <property type="entry name" value="GH"/>
</dbReference>
<dbReference type="Gene3D" id="3.20.20.80">
    <property type="entry name" value="Glycosidases"/>
    <property type="match status" value="1"/>
</dbReference>
<dbReference type="Pfam" id="PF17189">
    <property type="entry name" value="Glyco_hydro_30C"/>
    <property type="match status" value="1"/>
</dbReference>
<evidence type="ECO:0000313" key="9">
    <source>
        <dbReference type="Proteomes" id="UP000037600"/>
    </source>
</evidence>
<evidence type="ECO:0000259" key="7">
    <source>
        <dbReference type="Pfam" id="PF17189"/>
    </source>
</evidence>
<dbReference type="InterPro" id="IPR001139">
    <property type="entry name" value="Glyco_hydro_30"/>
</dbReference>
<organism evidence="8 9">
    <name type="scientific">Catenovulum maritimum</name>
    <dbReference type="NCBI Taxonomy" id="1513271"/>
    <lineage>
        <taxon>Bacteria</taxon>
        <taxon>Pseudomonadati</taxon>
        <taxon>Pseudomonadota</taxon>
        <taxon>Gammaproteobacteria</taxon>
        <taxon>Alteromonadales</taxon>
        <taxon>Alteromonadaceae</taxon>
        <taxon>Catenovulum</taxon>
    </lineage>
</organism>
<dbReference type="OrthoDB" id="9806701at2"/>
<dbReference type="Pfam" id="PF02055">
    <property type="entry name" value="Glyco_hydro_30"/>
    <property type="match status" value="1"/>
</dbReference>
<evidence type="ECO:0008006" key="10">
    <source>
        <dbReference type="Google" id="ProtNLM"/>
    </source>
</evidence>
<comment type="caution">
    <text evidence="8">The sequence shown here is derived from an EMBL/GenBank/DDBJ whole genome shotgun (WGS) entry which is preliminary data.</text>
</comment>
<feature type="chain" id="PRO_5005298744" description="Glucosylceramidase" evidence="5">
    <location>
        <begin position="19"/>
        <end position="2297"/>
    </location>
</feature>
<evidence type="ECO:0000256" key="5">
    <source>
        <dbReference type="SAM" id="SignalP"/>
    </source>
</evidence>
<dbReference type="SUPFAM" id="SSF51445">
    <property type="entry name" value="(Trans)glycosidases"/>
    <property type="match status" value="1"/>
</dbReference>
<dbReference type="RefSeq" id="WP_048690303.1">
    <property type="nucleotide sequence ID" value="NZ_KQ130484.1"/>
</dbReference>
<keyword evidence="4" id="KW-0326">Glycosidase</keyword>
<evidence type="ECO:0000256" key="3">
    <source>
        <dbReference type="ARBA" id="ARBA00022801"/>
    </source>
</evidence>
<evidence type="ECO:0000313" key="8">
    <source>
        <dbReference type="EMBL" id="KMT66297.1"/>
    </source>
</evidence>
<evidence type="ECO:0000256" key="2">
    <source>
        <dbReference type="ARBA" id="ARBA00022729"/>
    </source>
</evidence>
<dbReference type="EMBL" id="LAZL01000005">
    <property type="protein sequence ID" value="KMT66297.1"/>
    <property type="molecule type" value="Genomic_DNA"/>
</dbReference>
<accession>A0A0J8GU79</accession>